<evidence type="ECO:0000259" key="3">
    <source>
        <dbReference type="PROSITE" id="PS50106"/>
    </source>
</evidence>
<dbReference type="InterPro" id="IPR036034">
    <property type="entry name" value="PDZ_sf"/>
</dbReference>
<proteinExistence type="predicted"/>
<dbReference type="Pfam" id="PF13180">
    <property type="entry name" value="PDZ_2"/>
    <property type="match status" value="1"/>
</dbReference>
<evidence type="ECO:0000256" key="1">
    <source>
        <dbReference type="ARBA" id="ARBA00001947"/>
    </source>
</evidence>
<comment type="cofactor">
    <cofactor evidence="1">
        <name>Zn(2+)</name>
        <dbReference type="ChEBI" id="CHEBI:29105"/>
    </cofactor>
</comment>
<dbReference type="PANTHER" id="PTHR42837">
    <property type="entry name" value="REGULATOR OF SIGMA-E PROTEASE RSEP"/>
    <property type="match status" value="1"/>
</dbReference>
<organism evidence="4 5">
    <name type="scientific">Flavilitoribacter nigricans (strain ATCC 23147 / DSM 23189 / NBRC 102662 / NCIMB 1420 / SS-2)</name>
    <name type="common">Lewinella nigricans</name>
    <dbReference type="NCBI Taxonomy" id="1122177"/>
    <lineage>
        <taxon>Bacteria</taxon>
        <taxon>Pseudomonadati</taxon>
        <taxon>Bacteroidota</taxon>
        <taxon>Saprospiria</taxon>
        <taxon>Saprospirales</taxon>
        <taxon>Lewinellaceae</taxon>
        <taxon>Flavilitoribacter</taxon>
    </lineage>
</organism>
<reference evidence="4 5" key="1">
    <citation type="submission" date="2017-10" db="EMBL/GenBank/DDBJ databases">
        <title>The draft genome sequence of Lewinella nigricans NBRC 102662.</title>
        <authorList>
            <person name="Wang K."/>
        </authorList>
    </citation>
    <scope>NUCLEOTIDE SEQUENCE [LARGE SCALE GENOMIC DNA]</scope>
    <source>
        <strain evidence="4 5">NBRC 102662</strain>
    </source>
</reference>
<protein>
    <recommendedName>
        <fullName evidence="3">PDZ domain-containing protein</fullName>
    </recommendedName>
</protein>
<dbReference type="RefSeq" id="WP_099149174.1">
    <property type="nucleotide sequence ID" value="NZ_PDUD01000010.1"/>
</dbReference>
<dbReference type="InterPro" id="IPR004387">
    <property type="entry name" value="Pept_M50_Zn"/>
</dbReference>
<dbReference type="InterPro" id="IPR001478">
    <property type="entry name" value="PDZ"/>
</dbReference>
<evidence type="ECO:0000256" key="2">
    <source>
        <dbReference type="SAM" id="SignalP"/>
    </source>
</evidence>
<comment type="caution">
    <text evidence="4">The sequence shown here is derived from an EMBL/GenBank/DDBJ whole genome shotgun (WGS) entry which is preliminary data.</text>
</comment>
<feature type="domain" description="PDZ" evidence="3">
    <location>
        <begin position="201"/>
        <end position="261"/>
    </location>
</feature>
<keyword evidence="5" id="KW-1185">Reference proteome</keyword>
<name>A0A2D0NFI0_FLAN2</name>
<dbReference type="EMBL" id="PDUD01000010">
    <property type="protein sequence ID" value="PHN07245.1"/>
    <property type="molecule type" value="Genomic_DNA"/>
</dbReference>
<feature type="chain" id="PRO_5011977001" description="PDZ domain-containing protein" evidence="2">
    <location>
        <begin position="26"/>
        <end position="454"/>
    </location>
</feature>
<gene>
    <name evidence="4" type="ORF">CRP01_06345</name>
</gene>
<dbReference type="CDD" id="cd23081">
    <property type="entry name" value="cpPDZ_EcRseP-like"/>
    <property type="match status" value="1"/>
</dbReference>
<dbReference type="PANTHER" id="PTHR42837:SF2">
    <property type="entry name" value="MEMBRANE METALLOPROTEASE ARASP2, CHLOROPLASTIC-RELATED"/>
    <property type="match status" value="1"/>
</dbReference>
<feature type="signal peptide" evidence="2">
    <location>
        <begin position="1"/>
        <end position="25"/>
    </location>
</feature>
<dbReference type="OrthoDB" id="9781273at2"/>
<dbReference type="AlphaFoldDB" id="A0A2D0NFI0"/>
<dbReference type="GO" id="GO:0016020">
    <property type="term" value="C:membrane"/>
    <property type="evidence" value="ECO:0007669"/>
    <property type="project" value="InterPro"/>
</dbReference>
<dbReference type="InterPro" id="IPR026444">
    <property type="entry name" value="Secre_tail"/>
</dbReference>
<dbReference type="GO" id="GO:0006508">
    <property type="term" value="P:proteolysis"/>
    <property type="evidence" value="ECO:0007669"/>
    <property type="project" value="InterPro"/>
</dbReference>
<dbReference type="GO" id="GO:0004222">
    <property type="term" value="F:metalloendopeptidase activity"/>
    <property type="evidence" value="ECO:0007669"/>
    <property type="project" value="InterPro"/>
</dbReference>
<dbReference type="PROSITE" id="PS50106">
    <property type="entry name" value="PDZ"/>
    <property type="match status" value="1"/>
</dbReference>
<dbReference type="SMART" id="SM00228">
    <property type="entry name" value="PDZ"/>
    <property type="match status" value="1"/>
</dbReference>
<accession>A0A2D0NFI0</accession>
<evidence type="ECO:0000313" key="4">
    <source>
        <dbReference type="EMBL" id="PHN07245.1"/>
    </source>
</evidence>
<dbReference type="Pfam" id="PF18962">
    <property type="entry name" value="Por_Secre_tail"/>
    <property type="match status" value="1"/>
</dbReference>
<dbReference type="Proteomes" id="UP000223913">
    <property type="component" value="Unassembled WGS sequence"/>
</dbReference>
<dbReference type="SUPFAM" id="SSF50156">
    <property type="entry name" value="PDZ domain-like"/>
    <property type="match status" value="1"/>
</dbReference>
<keyword evidence="2" id="KW-0732">Signal</keyword>
<evidence type="ECO:0000313" key="5">
    <source>
        <dbReference type="Proteomes" id="UP000223913"/>
    </source>
</evidence>
<sequence>MRSFRLITLGSLVLSFLLVANFSYGQQKQDKQKEESPKKVIIIKKAKDGEIKTERIVTDGEELHEIRLDGQDGKVIVKEIEGDGEKQIKVIVNPDVDGVEVEQNVDVQIETINGEKHVNVKVMPLNGEAKTFVWKGEGEIPADVREKLEADGIFIHESGENELDGENIFFYRGDDTGNFEWNSIDDEGGPFLGVTSAVESKVTVVVDENGETQTVDTSGEEEDVDGVRIGEVIEGSAAAEAGLKEGDILKAIDGRQLEDFNDLVDFMKDAEIGQKVNLSYERDGQLNTAEATLQERQAGMGQNVIIERIIENGDKEGNAFFFRTEDGDGAKLHQRHKIVVITRGDSSEDAQEGEATFFEEDLPEVELKRDLDLRNYKLFPNPTDGNLQLRFQADALPTEIKISDLNGKQMYRERLNQFDGAYDQRIDLTDLPAGSFILTIEQADKVYTEQIILK</sequence>
<dbReference type="NCBIfam" id="TIGR04183">
    <property type="entry name" value="Por_Secre_tail"/>
    <property type="match status" value="1"/>
</dbReference>
<dbReference type="Gene3D" id="2.30.42.10">
    <property type="match status" value="1"/>
</dbReference>